<accession>H3ZGN7</accession>
<evidence type="ECO:0000313" key="2">
    <source>
        <dbReference type="EMBL" id="EHR40291.1"/>
    </source>
</evidence>
<dbReference type="RefSeq" id="WP_008951201.1">
    <property type="nucleotide sequence ID" value="NZ_AHTH01000041.1"/>
</dbReference>
<feature type="domain" description="PAS" evidence="1">
    <location>
        <begin position="2"/>
        <end position="66"/>
    </location>
</feature>
<reference evidence="2 3" key="1">
    <citation type="journal article" date="2012" name="J. Bacteriol.">
        <title>Genome Sequence of Extracellular-Protease-Producing Alishewanella jeotgali Isolated from Traditional Korean Fermented Seafood.</title>
        <authorList>
            <person name="Jung J."/>
            <person name="Chun J."/>
            <person name="Park W."/>
        </authorList>
    </citation>
    <scope>NUCLEOTIDE SEQUENCE [LARGE SCALE GENOMIC DNA]</scope>
    <source>
        <strain evidence="2 3">KCTC 22429</strain>
    </source>
</reference>
<name>H3ZGN7_9ALTE</name>
<dbReference type="AlphaFoldDB" id="H3ZGN7"/>
<evidence type="ECO:0000259" key="1">
    <source>
        <dbReference type="SMART" id="SM00091"/>
    </source>
</evidence>
<dbReference type="GO" id="GO:0006355">
    <property type="term" value="P:regulation of DNA-templated transcription"/>
    <property type="evidence" value="ECO:0007669"/>
    <property type="project" value="InterPro"/>
</dbReference>
<dbReference type="STRING" id="1129374.AJE_12683"/>
<sequence length="117" mass="13062">MALFELDQLPCGILTLSARQKILAINLPLRSWLGYSEQFLLQQDIYQLLPPASRVLFLAHVLPAIQQYGKLSACYLHFRKQNGHQLEMLVSGRALTEVGGESGYQLALLPVPRKASS</sequence>
<dbReference type="CDD" id="cd00130">
    <property type="entry name" value="PAS"/>
    <property type="match status" value="1"/>
</dbReference>
<dbReference type="EMBL" id="AHTH01000041">
    <property type="protein sequence ID" value="EHR40291.1"/>
    <property type="molecule type" value="Genomic_DNA"/>
</dbReference>
<proteinExistence type="predicted"/>
<dbReference type="SMART" id="SM00091">
    <property type="entry name" value="PAS"/>
    <property type="match status" value="1"/>
</dbReference>
<protein>
    <submittedName>
        <fullName evidence="2">PAS/PAC sensor-containing diguanylate cyclase</fullName>
    </submittedName>
</protein>
<dbReference type="Pfam" id="PF00989">
    <property type="entry name" value="PAS"/>
    <property type="match status" value="1"/>
</dbReference>
<dbReference type="Proteomes" id="UP000012046">
    <property type="component" value="Unassembled WGS sequence"/>
</dbReference>
<dbReference type="InterPro" id="IPR013767">
    <property type="entry name" value="PAS_fold"/>
</dbReference>
<dbReference type="InterPro" id="IPR000014">
    <property type="entry name" value="PAS"/>
</dbReference>
<organism evidence="2 3">
    <name type="scientific">Alishewanella jeotgali KCTC 22429</name>
    <dbReference type="NCBI Taxonomy" id="1129374"/>
    <lineage>
        <taxon>Bacteria</taxon>
        <taxon>Pseudomonadati</taxon>
        <taxon>Pseudomonadota</taxon>
        <taxon>Gammaproteobacteria</taxon>
        <taxon>Alteromonadales</taxon>
        <taxon>Alteromonadaceae</taxon>
        <taxon>Alishewanella</taxon>
    </lineage>
</organism>
<evidence type="ECO:0000313" key="3">
    <source>
        <dbReference type="Proteomes" id="UP000012046"/>
    </source>
</evidence>
<gene>
    <name evidence="2" type="ORF">AJE_12683</name>
</gene>
<dbReference type="SUPFAM" id="SSF55785">
    <property type="entry name" value="PYP-like sensor domain (PAS domain)"/>
    <property type="match status" value="1"/>
</dbReference>
<dbReference type="Gene3D" id="3.30.450.20">
    <property type="entry name" value="PAS domain"/>
    <property type="match status" value="1"/>
</dbReference>
<dbReference type="PATRIC" id="fig|1129374.4.peg.2516"/>
<dbReference type="InterPro" id="IPR035965">
    <property type="entry name" value="PAS-like_dom_sf"/>
</dbReference>
<comment type="caution">
    <text evidence="2">The sequence shown here is derived from an EMBL/GenBank/DDBJ whole genome shotgun (WGS) entry which is preliminary data.</text>
</comment>
<keyword evidence="3" id="KW-1185">Reference proteome</keyword>